<reference evidence="2 3" key="1">
    <citation type="submission" date="2020-08" db="EMBL/GenBank/DDBJ databases">
        <title>Genomic Encyclopedia of Type Strains, Phase III (KMG-III): the genomes of soil and plant-associated and newly described type strains.</title>
        <authorList>
            <person name="Whitman W."/>
        </authorList>
    </citation>
    <scope>NUCLEOTIDE SEQUENCE [LARGE SCALE GENOMIC DNA]</scope>
    <source>
        <strain evidence="2 3">CECT 4113</strain>
    </source>
</reference>
<evidence type="ECO:0000313" key="2">
    <source>
        <dbReference type="EMBL" id="MBB3133637.1"/>
    </source>
</evidence>
<protein>
    <submittedName>
        <fullName evidence="2">tRNA U55 pseudouridine synthase TruB</fullName>
    </submittedName>
</protein>
<dbReference type="OrthoDB" id="5741017at2"/>
<dbReference type="SUPFAM" id="SSF58113">
    <property type="entry name" value="Apolipoprotein A-I"/>
    <property type="match status" value="1"/>
</dbReference>
<dbReference type="RefSeq" id="WP_125843828.1">
    <property type="nucleotide sequence ID" value="NZ_JACHXH010000004.1"/>
</dbReference>
<comment type="caution">
    <text evidence="2">The sequence shown here is derived from an EMBL/GenBank/DDBJ whole genome shotgun (WGS) entry which is preliminary data.</text>
</comment>
<dbReference type="Proteomes" id="UP000518315">
    <property type="component" value="Unassembled WGS sequence"/>
</dbReference>
<dbReference type="AlphaFoldDB" id="A0A7W5FYC1"/>
<evidence type="ECO:0000256" key="1">
    <source>
        <dbReference type="SAM" id="Phobius"/>
    </source>
</evidence>
<name>A0A7W5FYC1_9HYPH</name>
<proteinExistence type="predicted"/>
<sequence length="719" mass="76764">MGNLGSLCWNWLVRLVAFWVLAIGVVFALSFVLPPLDVGLIIERVGNGLALLSGQVGAQEAKAALDALSRTDFIFSLASLIFAVAVSLMVTFGLLHVAAIIGALYNLRRVVSRQKTRADFANEYDQSIYHHLEGSKLLGHAWREFDETLIKPSVGEPPLIKNTVRPQSFIHFGAIRDRFFGLKMMASIPGYFVAVGLLLTFAGIVLALYKAGSASSAGNVDEMQVAMTELLQIASFKFTTSIAGLGCSLLLSIVFRVYTIWLEASVHKFCEAAETRLKYVPPQSVAIEIAEAAKEQRDQLKEINSDKFFAQMGRQLEPQIQSAFASAMAPINDSITGVLGKITENSQSGINNMLEQFSSSVQGSAGTELRQLAETLGAMQATLADMQTGVRGSGEDFARRMSDAAENLNRLVSDAARSMDDGANRNRDGLAEILAAMKATFDKASEQVDTELGRAAGGASERIEAAMGRVMEKLESQVTTLTGSMLSLDGDLRDGVTKTQEQIRTAQESAVTIVSAVAAGAAEAIKTGLAEAIATIRQEIDRFESALRGSNSALSSQASALGEATSQTRIVSDAFSKTATDIRSASAPLLQSGETIASATSSFENSLRLAVEALAASQAASQQLNGSLREQSESMAAIWSNYEARFARIDEALAKSVSDLATATEQQGDTLSRYATDIDRGLANAVNTLSSSVKEMSDSFDEFSGSISDLRSAVRPAAE</sequence>
<gene>
    <name evidence="2" type="ORF">FHS26_001350</name>
</gene>
<feature type="transmembrane region" description="Helical" evidence="1">
    <location>
        <begin position="12"/>
        <end position="33"/>
    </location>
</feature>
<keyword evidence="1" id="KW-1133">Transmembrane helix</keyword>
<feature type="transmembrane region" description="Helical" evidence="1">
    <location>
        <begin position="74"/>
        <end position="107"/>
    </location>
</feature>
<organism evidence="2 3">
    <name type="scientific">Rhizobium pisi</name>
    <dbReference type="NCBI Taxonomy" id="574561"/>
    <lineage>
        <taxon>Bacteria</taxon>
        <taxon>Pseudomonadati</taxon>
        <taxon>Pseudomonadota</taxon>
        <taxon>Alphaproteobacteria</taxon>
        <taxon>Hyphomicrobiales</taxon>
        <taxon>Rhizobiaceae</taxon>
        <taxon>Rhizobium/Agrobacterium group</taxon>
        <taxon>Rhizobium</taxon>
    </lineage>
</organism>
<evidence type="ECO:0000313" key="3">
    <source>
        <dbReference type="Proteomes" id="UP000518315"/>
    </source>
</evidence>
<keyword evidence="3" id="KW-1185">Reference proteome</keyword>
<dbReference type="NCBIfam" id="NF033914">
    <property type="entry name" value="antiphage_ZorA_1"/>
    <property type="match status" value="1"/>
</dbReference>
<dbReference type="EMBL" id="JACHXH010000004">
    <property type="protein sequence ID" value="MBB3133637.1"/>
    <property type="molecule type" value="Genomic_DNA"/>
</dbReference>
<keyword evidence="1" id="KW-0812">Transmembrane</keyword>
<dbReference type="Gene3D" id="1.20.120.20">
    <property type="entry name" value="Apolipoprotein"/>
    <property type="match status" value="1"/>
</dbReference>
<accession>A0A7W5FYC1</accession>
<keyword evidence="1" id="KW-0472">Membrane</keyword>
<feature type="transmembrane region" description="Helical" evidence="1">
    <location>
        <begin position="188"/>
        <end position="209"/>
    </location>
</feature>